<accession>A0ABY3WI87</accession>
<protein>
    <submittedName>
        <fullName evidence="1">Uncharacterized protein</fullName>
    </submittedName>
</protein>
<keyword evidence="2" id="KW-1185">Reference proteome</keyword>
<sequence length="51" mass="5793">MSPEEKAEQFAKAQQDVERLLAEGATSWLIVSALWRRFEAMKAVEARRVAS</sequence>
<reference evidence="1 2" key="1">
    <citation type="submission" date="2021-03" db="EMBL/GenBank/DDBJ databases">
        <title>Complete genome of Streptomyces formicae strain 1H-GS9 (DSM 100524).</title>
        <authorList>
            <person name="Atanasov K.E."/>
            <person name="Altabella T."/>
            <person name="Ferrer A."/>
        </authorList>
    </citation>
    <scope>NUCLEOTIDE SEQUENCE [LARGE SCALE GENOMIC DNA]</scope>
    <source>
        <strain evidence="1 2">1H-GS9</strain>
    </source>
</reference>
<evidence type="ECO:0000313" key="1">
    <source>
        <dbReference type="EMBL" id="UNM12317.1"/>
    </source>
</evidence>
<evidence type="ECO:0000313" key="2">
    <source>
        <dbReference type="Proteomes" id="UP000828924"/>
    </source>
</evidence>
<organism evidence="1 2">
    <name type="scientific">Streptomyces formicae</name>
    <dbReference type="NCBI Taxonomy" id="1616117"/>
    <lineage>
        <taxon>Bacteria</taxon>
        <taxon>Bacillati</taxon>
        <taxon>Actinomycetota</taxon>
        <taxon>Actinomycetes</taxon>
        <taxon>Kitasatosporales</taxon>
        <taxon>Streptomycetaceae</taxon>
        <taxon>Streptomyces</taxon>
    </lineage>
</organism>
<name>A0ABY3WI87_9ACTN</name>
<dbReference type="EMBL" id="CP071872">
    <property type="protein sequence ID" value="UNM12317.1"/>
    <property type="molecule type" value="Genomic_DNA"/>
</dbReference>
<dbReference type="RefSeq" id="WP_242330925.1">
    <property type="nucleotide sequence ID" value="NZ_CP071872.1"/>
</dbReference>
<proteinExistence type="predicted"/>
<gene>
    <name evidence="1" type="ORF">J4032_12930</name>
</gene>
<dbReference type="Proteomes" id="UP000828924">
    <property type="component" value="Chromosome"/>
</dbReference>